<organism evidence="1 2">
    <name type="scientific">Anopheles arabiensis</name>
    <name type="common">Mosquito</name>
    <dbReference type="NCBI Taxonomy" id="7173"/>
    <lineage>
        <taxon>Eukaryota</taxon>
        <taxon>Metazoa</taxon>
        <taxon>Ecdysozoa</taxon>
        <taxon>Arthropoda</taxon>
        <taxon>Hexapoda</taxon>
        <taxon>Insecta</taxon>
        <taxon>Pterygota</taxon>
        <taxon>Neoptera</taxon>
        <taxon>Endopterygota</taxon>
        <taxon>Diptera</taxon>
        <taxon>Nematocera</taxon>
        <taxon>Culicoidea</taxon>
        <taxon>Culicidae</taxon>
        <taxon>Anophelinae</taxon>
        <taxon>Anopheles</taxon>
    </lineage>
</organism>
<evidence type="ECO:0000313" key="2">
    <source>
        <dbReference type="Proteomes" id="UP000075840"/>
    </source>
</evidence>
<dbReference type="EnsemblMetazoa" id="AARA014047-RA">
    <property type="protein sequence ID" value="AARA014047-PA"/>
    <property type="gene ID" value="AARA014047"/>
</dbReference>
<evidence type="ECO:0000313" key="1">
    <source>
        <dbReference type="EnsemblMetazoa" id="AARA014047-PA"/>
    </source>
</evidence>
<dbReference type="VEuPathDB" id="VectorBase:AARA014047"/>
<dbReference type="AlphaFoldDB" id="A0A182IEX2"/>
<reference evidence="1" key="1">
    <citation type="submission" date="2022-08" db="UniProtKB">
        <authorList>
            <consortium name="EnsemblMetazoa"/>
        </authorList>
    </citation>
    <scope>IDENTIFICATION</scope>
    <source>
        <strain evidence="1">Dongola</strain>
    </source>
</reference>
<protein>
    <submittedName>
        <fullName evidence="1">Uncharacterized protein</fullName>
    </submittedName>
</protein>
<keyword evidence="2" id="KW-1185">Reference proteome</keyword>
<dbReference type="EMBL" id="APCN01006422">
    <property type="status" value="NOT_ANNOTATED_CDS"/>
    <property type="molecule type" value="Genomic_DNA"/>
</dbReference>
<sequence length="23" mass="2575">MEARRFPPNAVGSRSGLHNFSPF</sequence>
<dbReference type="Proteomes" id="UP000075840">
    <property type="component" value="Unassembled WGS sequence"/>
</dbReference>
<proteinExistence type="predicted"/>
<accession>A0A182IEX2</accession>
<name>A0A182IEX2_ANOAR</name>